<comment type="subcellular location">
    <subcellularLocation>
        <location evidence="1 10">Cell membrane</location>
        <topology evidence="1 10">Multi-pass membrane protein</topology>
    </subcellularLocation>
</comment>
<comment type="activity regulation">
    <text evidence="10">Na(+) is not transported, but it plays an essential structural role and its presence is essential for fluoride channel function.</text>
</comment>
<dbReference type="GO" id="GO:0046872">
    <property type="term" value="F:metal ion binding"/>
    <property type="evidence" value="ECO:0007669"/>
    <property type="project" value="UniProtKB-KW"/>
</dbReference>
<keyword evidence="10" id="KW-0406">Ion transport</keyword>
<proteinExistence type="inferred from homology"/>
<evidence type="ECO:0000256" key="4">
    <source>
        <dbReference type="ARBA" id="ARBA00022989"/>
    </source>
</evidence>
<feature type="transmembrane region" description="Helical" evidence="10">
    <location>
        <begin position="102"/>
        <end position="123"/>
    </location>
</feature>
<keyword evidence="4 10" id="KW-1133">Transmembrane helix</keyword>
<feature type="binding site" evidence="10">
    <location>
        <position position="77"/>
    </location>
    <ligand>
        <name>Na(+)</name>
        <dbReference type="ChEBI" id="CHEBI:29101"/>
        <note>structural</note>
    </ligand>
</feature>
<dbReference type="Pfam" id="PF02537">
    <property type="entry name" value="CRCB"/>
    <property type="match status" value="1"/>
</dbReference>
<dbReference type="EMBL" id="JACBYW010000010">
    <property type="protein sequence ID" value="NYH80872.1"/>
    <property type="molecule type" value="Genomic_DNA"/>
</dbReference>
<dbReference type="GO" id="GO:0140114">
    <property type="term" value="P:cellular detoxification of fluoride"/>
    <property type="evidence" value="ECO:0007669"/>
    <property type="project" value="UniProtKB-UniRule"/>
</dbReference>
<comment type="similarity">
    <text evidence="7 10">Belongs to the fluoride channel Fluc/FEX (TC 1.A.43) family.</text>
</comment>
<dbReference type="Proteomes" id="UP000548304">
    <property type="component" value="Unassembled WGS sequence"/>
</dbReference>
<comment type="caution">
    <text evidence="11">The sequence shown here is derived from an EMBL/GenBank/DDBJ whole genome shotgun (WGS) entry which is preliminary data.</text>
</comment>
<gene>
    <name evidence="10" type="primary">fluC</name>
    <name evidence="10" type="synonym">crcB</name>
    <name evidence="11" type="ORF">FHR84_004244</name>
</gene>
<evidence type="ECO:0000256" key="8">
    <source>
        <dbReference type="ARBA" id="ARBA00035585"/>
    </source>
</evidence>
<organism evidence="11 12">
    <name type="scientific">Actinopolyspora biskrensis</name>
    <dbReference type="NCBI Taxonomy" id="1470178"/>
    <lineage>
        <taxon>Bacteria</taxon>
        <taxon>Bacillati</taxon>
        <taxon>Actinomycetota</taxon>
        <taxon>Actinomycetes</taxon>
        <taxon>Actinopolysporales</taxon>
        <taxon>Actinopolysporaceae</taxon>
        <taxon>Actinopolyspora</taxon>
    </lineage>
</organism>
<evidence type="ECO:0000256" key="10">
    <source>
        <dbReference type="HAMAP-Rule" id="MF_00454"/>
    </source>
</evidence>
<dbReference type="AlphaFoldDB" id="A0A852Z4D4"/>
<name>A0A852Z4D4_9ACTN</name>
<keyword evidence="10" id="KW-0813">Transport</keyword>
<evidence type="ECO:0000256" key="6">
    <source>
        <dbReference type="ARBA" id="ARBA00023303"/>
    </source>
</evidence>
<comment type="catalytic activity">
    <reaction evidence="8">
        <text>fluoride(in) = fluoride(out)</text>
        <dbReference type="Rhea" id="RHEA:76159"/>
        <dbReference type="ChEBI" id="CHEBI:17051"/>
    </reaction>
    <physiologicalReaction direction="left-to-right" evidence="8">
        <dbReference type="Rhea" id="RHEA:76160"/>
    </physiologicalReaction>
</comment>
<sequence length="125" mass="12740">MTSLLVAMGGACGALARYGIDHAVRRFNRGAFPWATPAVNLLGSFLMALVTGWAAFGGFSPSWVRTLLVTGLCGALTTFSTFGMDTVRLCSGGARSPAVLNVLVTVLGGLVAGGIGFGLAFLLQG</sequence>
<dbReference type="RefSeq" id="WP_179537189.1">
    <property type="nucleotide sequence ID" value="NZ_JACBYW010000010.1"/>
</dbReference>
<keyword evidence="10" id="KW-0915">Sodium</keyword>
<keyword evidence="10" id="KW-0479">Metal-binding</keyword>
<evidence type="ECO:0000256" key="5">
    <source>
        <dbReference type="ARBA" id="ARBA00023136"/>
    </source>
</evidence>
<evidence type="ECO:0000313" key="12">
    <source>
        <dbReference type="Proteomes" id="UP000548304"/>
    </source>
</evidence>
<accession>A0A852Z4D4</accession>
<protein>
    <recommendedName>
        <fullName evidence="10">Fluoride-specific ion channel FluC</fullName>
    </recommendedName>
</protein>
<keyword evidence="6 10" id="KW-0407">Ion channel</keyword>
<feature type="binding site" evidence="10">
    <location>
        <position position="74"/>
    </location>
    <ligand>
        <name>Na(+)</name>
        <dbReference type="ChEBI" id="CHEBI:29101"/>
        <note>structural</note>
    </ligand>
</feature>
<keyword evidence="3 10" id="KW-0812">Transmembrane</keyword>
<evidence type="ECO:0000256" key="3">
    <source>
        <dbReference type="ARBA" id="ARBA00022692"/>
    </source>
</evidence>
<dbReference type="InterPro" id="IPR003691">
    <property type="entry name" value="FluC"/>
</dbReference>
<dbReference type="GO" id="GO:0062054">
    <property type="term" value="F:fluoride channel activity"/>
    <property type="evidence" value="ECO:0007669"/>
    <property type="project" value="UniProtKB-UniRule"/>
</dbReference>
<evidence type="ECO:0000256" key="2">
    <source>
        <dbReference type="ARBA" id="ARBA00022475"/>
    </source>
</evidence>
<feature type="transmembrane region" description="Helical" evidence="10">
    <location>
        <begin position="63"/>
        <end position="82"/>
    </location>
</feature>
<evidence type="ECO:0000256" key="9">
    <source>
        <dbReference type="ARBA" id="ARBA00049940"/>
    </source>
</evidence>
<dbReference type="GO" id="GO:0005886">
    <property type="term" value="C:plasma membrane"/>
    <property type="evidence" value="ECO:0007669"/>
    <property type="project" value="UniProtKB-SubCell"/>
</dbReference>
<dbReference type="HAMAP" id="MF_00454">
    <property type="entry name" value="FluC"/>
    <property type="match status" value="1"/>
</dbReference>
<reference evidence="11 12" key="1">
    <citation type="submission" date="2020-07" db="EMBL/GenBank/DDBJ databases">
        <title>Genomic Encyclopedia of Type Strains, Phase III (KMG-III): the genomes of soil and plant-associated and newly described type strains.</title>
        <authorList>
            <person name="Whitman W."/>
        </authorList>
    </citation>
    <scope>NUCLEOTIDE SEQUENCE [LARGE SCALE GENOMIC DNA]</scope>
    <source>
        <strain evidence="11 12">CECT 8576</strain>
    </source>
</reference>
<keyword evidence="5 10" id="KW-0472">Membrane</keyword>
<evidence type="ECO:0000256" key="7">
    <source>
        <dbReference type="ARBA" id="ARBA00035120"/>
    </source>
</evidence>
<feature type="transmembrane region" description="Helical" evidence="10">
    <location>
        <begin position="32"/>
        <end position="56"/>
    </location>
</feature>
<dbReference type="NCBIfam" id="TIGR00494">
    <property type="entry name" value="crcB"/>
    <property type="match status" value="1"/>
</dbReference>
<dbReference type="PANTHER" id="PTHR28259">
    <property type="entry name" value="FLUORIDE EXPORT PROTEIN 1-RELATED"/>
    <property type="match status" value="1"/>
</dbReference>
<evidence type="ECO:0000256" key="1">
    <source>
        <dbReference type="ARBA" id="ARBA00004651"/>
    </source>
</evidence>
<dbReference type="PANTHER" id="PTHR28259:SF1">
    <property type="entry name" value="FLUORIDE EXPORT PROTEIN 1-RELATED"/>
    <property type="match status" value="1"/>
</dbReference>
<keyword evidence="12" id="KW-1185">Reference proteome</keyword>
<evidence type="ECO:0000313" key="11">
    <source>
        <dbReference type="EMBL" id="NYH80872.1"/>
    </source>
</evidence>
<comment type="function">
    <text evidence="9 10">Fluoride-specific ion channel. Important for reducing fluoride concentration in the cell, thus reducing its toxicity.</text>
</comment>
<keyword evidence="2 10" id="KW-1003">Cell membrane</keyword>